<protein>
    <recommendedName>
        <fullName evidence="4">Agenet-like domain-containing protein</fullName>
    </recommendedName>
</protein>
<proteinExistence type="predicted"/>
<feature type="compositionally biased region" description="Basic and acidic residues" evidence="1">
    <location>
        <begin position="486"/>
        <end position="498"/>
    </location>
</feature>
<accession>A0A438I7N9</accession>
<dbReference type="PANTHER" id="PTHR48429">
    <property type="entry name" value="AGENET DOMAIN-CONTAINING PROTEIN"/>
    <property type="match status" value="1"/>
</dbReference>
<dbReference type="Proteomes" id="UP000288805">
    <property type="component" value="Unassembled WGS sequence"/>
</dbReference>
<feature type="region of interest" description="Disordered" evidence="1">
    <location>
        <begin position="475"/>
        <end position="516"/>
    </location>
</feature>
<comment type="caution">
    <text evidence="2">The sequence shown here is derived from an EMBL/GenBank/DDBJ whole genome shotgun (WGS) entry which is preliminary data.</text>
</comment>
<dbReference type="AlphaFoldDB" id="A0A438I7N9"/>
<feature type="region of interest" description="Disordered" evidence="1">
    <location>
        <begin position="121"/>
        <end position="200"/>
    </location>
</feature>
<dbReference type="PANTHER" id="PTHR48429:SF1">
    <property type="entry name" value="AGENET DOMAIN-CONTAINING PROTEIN"/>
    <property type="match status" value="1"/>
</dbReference>
<sequence>MKGKQTKSYKIVFGSQGTAPDEACMASAFGTPDGGRSLWENAWHASVERLQGQKSHPSNPETPLQSRSGTSCFKGDVMQSSGLPRGGLMDHHPALSPLHPYQTPPLRNFVGHNTSWISQPTFPESTVPHSSSVKHVSSGPMGHSGGPTSVFAGTSPLLDAKKATASPGQPTTDPKPRRRKMTPASEGPDKISLPSQSQTEPIPVVASHFSTSVSITTPASLVSKSNTGKLVAAASPTFSSDQMKLGSRDAEQRGMLTEETLGKVKEAKLQAEDAAAAVSHSQGDCVKCCIARKLMADEALVSSANIHPGQSSDGVSILGKATPASILKGDDGTNCSSSILVAAREAARRRVEAASAASKRAENLDAIVKAAELAAEAVSQAGKIVAMGDPLPLSELVEAGPEGYWKASQVLSEPVVRLNNTNRVQAGNNVEEDPDKHPKVSPSDKKETHMVNHGKPLTRREMSRELVEDHTRLVDGMPSSVTSSENDSRGQKGRKVSDLAKTTGVVPESEVGSRSNSIAVQNEYERTTENLKENSVKEGSLVEVCNRKVIRIFYLCIVFKDGDGSKAAWFSANVLSLKDQKAYVCYAELPSDEGKLLHSMHFGNQMNLPQKKNPNHCFIHLYLFVAFDDSLSNWLVCLFRISAGSGQLKEWVALESEGDKPPRIRFAHPMTAIQFEGTRKRRRAAIGDYAWSVGDRVDVWVQNWYVNMILNIMFVGWDNNHKPEISRNENHDKLY</sequence>
<name>A0A438I7N9_VITVI</name>
<evidence type="ECO:0000256" key="1">
    <source>
        <dbReference type="SAM" id="MobiDB-lite"/>
    </source>
</evidence>
<evidence type="ECO:0000313" key="3">
    <source>
        <dbReference type="Proteomes" id="UP000288805"/>
    </source>
</evidence>
<evidence type="ECO:0000313" key="2">
    <source>
        <dbReference type="EMBL" id="RVW92677.1"/>
    </source>
</evidence>
<dbReference type="EMBL" id="QGNW01000135">
    <property type="protein sequence ID" value="RVW92677.1"/>
    <property type="molecule type" value="Genomic_DNA"/>
</dbReference>
<organism evidence="2 3">
    <name type="scientific">Vitis vinifera</name>
    <name type="common">Grape</name>
    <dbReference type="NCBI Taxonomy" id="29760"/>
    <lineage>
        <taxon>Eukaryota</taxon>
        <taxon>Viridiplantae</taxon>
        <taxon>Streptophyta</taxon>
        <taxon>Embryophyta</taxon>
        <taxon>Tracheophyta</taxon>
        <taxon>Spermatophyta</taxon>
        <taxon>Magnoliopsida</taxon>
        <taxon>eudicotyledons</taxon>
        <taxon>Gunneridae</taxon>
        <taxon>Pentapetalae</taxon>
        <taxon>rosids</taxon>
        <taxon>Vitales</taxon>
        <taxon>Vitaceae</taxon>
        <taxon>Viteae</taxon>
        <taxon>Vitis</taxon>
    </lineage>
</organism>
<feature type="region of interest" description="Disordered" evidence="1">
    <location>
        <begin position="49"/>
        <end position="71"/>
    </location>
</feature>
<gene>
    <name evidence="2" type="ORF">CK203_041557</name>
</gene>
<feature type="compositionally biased region" description="Basic and acidic residues" evidence="1">
    <location>
        <begin position="434"/>
        <end position="450"/>
    </location>
</feature>
<feature type="compositionally biased region" description="Polar residues" evidence="1">
    <location>
        <begin position="52"/>
        <end position="71"/>
    </location>
</feature>
<evidence type="ECO:0008006" key="4">
    <source>
        <dbReference type="Google" id="ProtNLM"/>
    </source>
</evidence>
<feature type="compositionally biased region" description="Low complexity" evidence="1">
    <location>
        <begin position="125"/>
        <end position="138"/>
    </location>
</feature>
<reference evidence="2 3" key="1">
    <citation type="journal article" date="2018" name="PLoS Genet.">
        <title>Population sequencing reveals clonal diversity and ancestral inbreeding in the grapevine cultivar Chardonnay.</title>
        <authorList>
            <person name="Roach M.J."/>
            <person name="Johnson D.L."/>
            <person name="Bohlmann J."/>
            <person name="van Vuuren H.J."/>
            <person name="Jones S.J."/>
            <person name="Pretorius I.S."/>
            <person name="Schmidt S.A."/>
            <person name="Borneman A.R."/>
        </authorList>
    </citation>
    <scope>NUCLEOTIDE SEQUENCE [LARGE SCALE GENOMIC DNA]</scope>
    <source>
        <strain evidence="3">cv. Chardonnay</strain>
        <tissue evidence="2">Leaf</tissue>
    </source>
</reference>
<feature type="region of interest" description="Disordered" evidence="1">
    <location>
        <begin position="424"/>
        <end position="453"/>
    </location>
</feature>
<dbReference type="InterPro" id="IPR055274">
    <property type="entry name" value="SWO1"/>
</dbReference>